<proteinExistence type="predicted"/>
<dbReference type="NCBIfam" id="TIGR01082">
    <property type="entry name" value="murC"/>
    <property type="match status" value="1"/>
</dbReference>
<evidence type="ECO:0000259" key="17">
    <source>
        <dbReference type="Pfam" id="PF08245"/>
    </source>
</evidence>
<dbReference type="InterPro" id="IPR000713">
    <property type="entry name" value="Mur_ligase_N"/>
</dbReference>
<evidence type="ECO:0000256" key="2">
    <source>
        <dbReference type="ARBA" id="ARBA00004752"/>
    </source>
</evidence>
<dbReference type="EC" id="6.3.2.8" evidence="3 14"/>
<comment type="catalytic activity">
    <reaction evidence="13">
        <text>UDP-N-acetyl-alpha-D-muramate + L-alanine + ATP = UDP-N-acetyl-alpha-D-muramoyl-L-alanine + ADP + phosphate + H(+)</text>
        <dbReference type="Rhea" id="RHEA:23372"/>
        <dbReference type="ChEBI" id="CHEBI:15378"/>
        <dbReference type="ChEBI" id="CHEBI:30616"/>
        <dbReference type="ChEBI" id="CHEBI:43474"/>
        <dbReference type="ChEBI" id="CHEBI:57972"/>
        <dbReference type="ChEBI" id="CHEBI:70757"/>
        <dbReference type="ChEBI" id="CHEBI:83898"/>
        <dbReference type="ChEBI" id="CHEBI:456216"/>
        <dbReference type="EC" id="6.3.2.8"/>
    </reaction>
</comment>
<evidence type="ECO:0000259" key="16">
    <source>
        <dbReference type="Pfam" id="PF02875"/>
    </source>
</evidence>
<evidence type="ECO:0000256" key="1">
    <source>
        <dbReference type="ARBA" id="ARBA00004496"/>
    </source>
</evidence>
<reference evidence="18 19" key="1">
    <citation type="submission" date="2017-09" db="EMBL/GenBank/DDBJ databases">
        <title>Depth-based differentiation of microbial function through sediment-hosted aquifers and enrichment of novel symbionts in the deep terrestrial subsurface.</title>
        <authorList>
            <person name="Probst A.J."/>
            <person name="Ladd B."/>
            <person name="Jarett J.K."/>
            <person name="Geller-Mcgrath D.E."/>
            <person name="Sieber C.M."/>
            <person name="Emerson J.B."/>
            <person name="Anantharaman K."/>
            <person name="Thomas B.C."/>
            <person name="Malmstrom R."/>
            <person name="Stieglmeier M."/>
            <person name="Klingl A."/>
            <person name="Woyke T."/>
            <person name="Ryan C.M."/>
            <person name="Banfield J.F."/>
        </authorList>
    </citation>
    <scope>NUCLEOTIDE SEQUENCE [LARGE SCALE GENOMIC DNA]</scope>
    <source>
        <strain evidence="18">CG11_big_fil_rev_8_21_14_0_20_36_8</strain>
    </source>
</reference>
<evidence type="ECO:0000256" key="9">
    <source>
        <dbReference type="ARBA" id="ARBA00022960"/>
    </source>
</evidence>
<dbReference type="Gene3D" id="3.90.190.20">
    <property type="entry name" value="Mur ligase, C-terminal domain"/>
    <property type="match status" value="1"/>
</dbReference>
<protein>
    <recommendedName>
        <fullName evidence="3 14">UDP-N-acetylmuramate--L-alanine ligase</fullName>
        <ecNumber evidence="3 14">6.3.2.8</ecNumber>
    </recommendedName>
</protein>
<gene>
    <name evidence="18" type="primary">murC</name>
    <name evidence="18" type="ORF">COV58_01635</name>
</gene>
<dbReference type="Pfam" id="PF08245">
    <property type="entry name" value="Mur_ligase_M"/>
    <property type="match status" value="1"/>
</dbReference>
<evidence type="ECO:0000256" key="10">
    <source>
        <dbReference type="ARBA" id="ARBA00022984"/>
    </source>
</evidence>
<keyword evidence="5 18" id="KW-0436">Ligase</keyword>
<dbReference type="PANTHER" id="PTHR43445">
    <property type="entry name" value="UDP-N-ACETYLMURAMATE--L-ALANINE LIGASE-RELATED"/>
    <property type="match status" value="1"/>
</dbReference>
<keyword evidence="10" id="KW-0573">Peptidoglycan synthesis</keyword>
<accession>A0A2M6IUL2</accession>
<dbReference type="SUPFAM" id="SSF51984">
    <property type="entry name" value="MurCD N-terminal domain"/>
    <property type="match status" value="1"/>
</dbReference>
<comment type="subcellular location">
    <subcellularLocation>
        <location evidence="1">Cytoplasm</location>
    </subcellularLocation>
</comment>
<evidence type="ECO:0000256" key="6">
    <source>
        <dbReference type="ARBA" id="ARBA00022618"/>
    </source>
</evidence>
<evidence type="ECO:0000256" key="4">
    <source>
        <dbReference type="ARBA" id="ARBA00022490"/>
    </source>
</evidence>
<evidence type="ECO:0000313" key="18">
    <source>
        <dbReference type="EMBL" id="PIQ73608.1"/>
    </source>
</evidence>
<dbReference type="GO" id="GO:0071555">
    <property type="term" value="P:cell wall organization"/>
    <property type="evidence" value="ECO:0007669"/>
    <property type="project" value="UniProtKB-KW"/>
</dbReference>
<keyword evidence="4" id="KW-0963">Cytoplasm</keyword>
<dbReference type="InterPro" id="IPR005758">
    <property type="entry name" value="UDP-N-AcMur_Ala_ligase_MurC"/>
</dbReference>
<evidence type="ECO:0000256" key="11">
    <source>
        <dbReference type="ARBA" id="ARBA00023306"/>
    </source>
</evidence>
<evidence type="ECO:0000256" key="13">
    <source>
        <dbReference type="ARBA" id="ARBA00047833"/>
    </source>
</evidence>
<keyword evidence="12" id="KW-0961">Cell wall biogenesis/degradation</keyword>
<feature type="domain" description="Mur ligase N-terminal catalytic" evidence="15">
    <location>
        <begin position="8"/>
        <end position="106"/>
    </location>
</feature>
<sequence>MFESYKKIFFVGIKGVAMANLARIFTQLGKEVAGSDLSSEFITESTLLDLGIKIINDFSGDKLPDDIDLVVYAASHEGIKNPQVVEAKKRGIEIIHQAVLIGKLSTMFSNTIAVAGCHGKTTTSSLLAYLFIKLKIDSSHLIGVPTFNNIPGGKYKGKNFFVVEADEYGMNPPEDITPKFLKLFPDYAIITNIDHDHPDIYKTFEDVEKSFSKFIANVVNSIKSDPRIAICGDDTRLLKLFDNIEKNLFITYGFDAKNDIWAEEIISDHDSTRFTINSPSYNIKGKKITASIFGEKNVLNILGAISMLLILGFKIDDIANLIVGFTGAKRRFELVVSVNGYKVFDDYAHHPKEIEATIAAFKSRYPQSRLVIIFQPHTYLRTRELMAEFVKSFKKVEQIILLPIFKSAREVTDDSGVSSRMLEKKSIESGNVHVYAVESEKEAIKKLSEILQMGDIICTMGAGDVYKMKSEIVELLDC</sequence>
<dbReference type="GO" id="GO:0008360">
    <property type="term" value="P:regulation of cell shape"/>
    <property type="evidence" value="ECO:0007669"/>
    <property type="project" value="UniProtKB-KW"/>
</dbReference>
<dbReference type="GO" id="GO:0005737">
    <property type="term" value="C:cytoplasm"/>
    <property type="evidence" value="ECO:0007669"/>
    <property type="project" value="UniProtKB-SubCell"/>
</dbReference>
<comment type="caution">
    <text evidence="18">The sequence shown here is derived from an EMBL/GenBank/DDBJ whole genome shotgun (WGS) entry which is preliminary data.</text>
</comment>
<dbReference type="PANTHER" id="PTHR43445:SF3">
    <property type="entry name" value="UDP-N-ACETYLMURAMATE--L-ALANINE LIGASE"/>
    <property type="match status" value="1"/>
</dbReference>
<keyword evidence="7" id="KW-0547">Nucleotide-binding</keyword>
<dbReference type="UniPathway" id="UPA00219"/>
<keyword evidence="11" id="KW-0131">Cell cycle</keyword>
<keyword evidence="9" id="KW-0133">Cell shape</keyword>
<evidence type="ECO:0000256" key="3">
    <source>
        <dbReference type="ARBA" id="ARBA00012211"/>
    </source>
</evidence>
<dbReference type="SUPFAM" id="SSF53623">
    <property type="entry name" value="MurD-like peptide ligases, catalytic domain"/>
    <property type="match status" value="1"/>
</dbReference>
<dbReference type="InterPro" id="IPR050061">
    <property type="entry name" value="MurCDEF_pg_biosynth"/>
</dbReference>
<feature type="domain" description="Mur ligase central" evidence="17">
    <location>
        <begin position="114"/>
        <end position="307"/>
    </location>
</feature>
<evidence type="ECO:0000256" key="12">
    <source>
        <dbReference type="ARBA" id="ARBA00023316"/>
    </source>
</evidence>
<dbReference type="Pfam" id="PF01225">
    <property type="entry name" value="Mur_ligase"/>
    <property type="match status" value="1"/>
</dbReference>
<dbReference type="InterPro" id="IPR036615">
    <property type="entry name" value="Mur_ligase_C_dom_sf"/>
</dbReference>
<evidence type="ECO:0000256" key="5">
    <source>
        <dbReference type="ARBA" id="ARBA00022598"/>
    </source>
</evidence>
<dbReference type="SUPFAM" id="SSF53244">
    <property type="entry name" value="MurD-like peptide ligases, peptide-binding domain"/>
    <property type="match status" value="1"/>
</dbReference>
<organism evidence="18 19">
    <name type="scientific">Candidatus Roizmanbacteria bacterium CG11_big_fil_rev_8_21_14_0_20_36_8</name>
    <dbReference type="NCBI Taxonomy" id="1974856"/>
    <lineage>
        <taxon>Bacteria</taxon>
        <taxon>Candidatus Roizmaniibacteriota</taxon>
    </lineage>
</organism>
<evidence type="ECO:0000259" key="15">
    <source>
        <dbReference type="Pfam" id="PF01225"/>
    </source>
</evidence>
<evidence type="ECO:0000256" key="8">
    <source>
        <dbReference type="ARBA" id="ARBA00022840"/>
    </source>
</evidence>
<dbReference type="AlphaFoldDB" id="A0A2M6IUL2"/>
<dbReference type="InterPro" id="IPR013221">
    <property type="entry name" value="Mur_ligase_cen"/>
</dbReference>
<dbReference type="GO" id="GO:0005524">
    <property type="term" value="F:ATP binding"/>
    <property type="evidence" value="ECO:0007669"/>
    <property type="project" value="UniProtKB-KW"/>
</dbReference>
<comment type="pathway">
    <text evidence="2">Cell wall biogenesis; peptidoglycan biosynthesis.</text>
</comment>
<dbReference type="InterPro" id="IPR036565">
    <property type="entry name" value="Mur-like_cat_sf"/>
</dbReference>
<evidence type="ECO:0000256" key="7">
    <source>
        <dbReference type="ARBA" id="ARBA00022741"/>
    </source>
</evidence>
<dbReference type="GO" id="GO:0009252">
    <property type="term" value="P:peptidoglycan biosynthetic process"/>
    <property type="evidence" value="ECO:0007669"/>
    <property type="project" value="UniProtKB-UniRule"/>
</dbReference>
<dbReference type="Gene3D" id="3.40.1190.10">
    <property type="entry name" value="Mur-like, catalytic domain"/>
    <property type="match status" value="1"/>
</dbReference>
<dbReference type="Proteomes" id="UP000231056">
    <property type="component" value="Unassembled WGS sequence"/>
</dbReference>
<name>A0A2M6IUL2_9BACT</name>
<keyword evidence="8" id="KW-0067">ATP-binding</keyword>
<dbReference type="EMBL" id="PCVM01000038">
    <property type="protein sequence ID" value="PIQ73608.1"/>
    <property type="molecule type" value="Genomic_DNA"/>
</dbReference>
<evidence type="ECO:0000256" key="14">
    <source>
        <dbReference type="NCBIfam" id="TIGR01082"/>
    </source>
</evidence>
<dbReference type="Pfam" id="PF02875">
    <property type="entry name" value="Mur_ligase_C"/>
    <property type="match status" value="1"/>
</dbReference>
<dbReference type="InterPro" id="IPR004101">
    <property type="entry name" value="Mur_ligase_C"/>
</dbReference>
<dbReference type="GO" id="GO:0051301">
    <property type="term" value="P:cell division"/>
    <property type="evidence" value="ECO:0007669"/>
    <property type="project" value="UniProtKB-KW"/>
</dbReference>
<dbReference type="GO" id="GO:0008763">
    <property type="term" value="F:UDP-N-acetylmuramate-L-alanine ligase activity"/>
    <property type="evidence" value="ECO:0007669"/>
    <property type="project" value="UniProtKB-UniRule"/>
</dbReference>
<evidence type="ECO:0000313" key="19">
    <source>
        <dbReference type="Proteomes" id="UP000231056"/>
    </source>
</evidence>
<keyword evidence="6" id="KW-0132">Cell division</keyword>
<dbReference type="Gene3D" id="3.40.50.720">
    <property type="entry name" value="NAD(P)-binding Rossmann-like Domain"/>
    <property type="match status" value="1"/>
</dbReference>
<feature type="domain" description="Mur ligase C-terminal" evidence="16">
    <location>
        <begin position="330"/>
        <end position="463"/>
    </location>
</feature>